<comment type="caution">
    <text evidence="1">The sequence shown here is derived from an EMBL/GenBank/DDBJ whole genome shotgun (WGS) entry which is preliminary data.</text>
</comment>
<name>A0AAD7RGX0_9TELE</name>
<dbReference type="AlphaFoldDB" id="A0AAD7RGX0"/>
<organism evidence="1 2">
    <name type="scientific">Aldrovandia affinis</name>
    <dbReference type="NCBI Taxonomy" id="143900"/>
    <lineage>
        <taxon>Eukaryota</taxon>
        <taxon>Metazoa</taxon>
        <taxon>Chordata</taxon>
        <taxon>Craniata</taxon>
        <taxon>Vertebrata</taxon>
        <taxon>Euteleostomi</taxon>
        <taxon>Actinopterygii</taxon>
        <taxon>Neopterygii</taxon>
        <taxon>Teleostei</taxon>
        <taxon>Notacanthiformes</taxon>
        <taxon>Halosauridae</taxon>
        <taxon>Aldrovandia</taxon>
    </lineage>
</organism>
<evidence type="ECO:0000313" key="2">
    <source>
        <dbReference type="Proteomes" id="UP001221898"/>
    </source>
</evidence>
<keyword evidence="2" id="KW-1185">Reference proteome</keyword>
<proteinExistence type="predicted"/>
<sequence>MGGLDRWPGKGGQGEHRCSGTASWEMGCTLVLPFYGVRGRPRIVAPTPHILLSHVSFRKSSRVKALLKGPCGRAGRLARGADDRATGVSWRGSARCCLYLPGASRLPASAN</sequence>
<dbReference type="Proteomes" id="UP001221898">
    <property type="component" value="Unassembled WGS sequence"/>
</dbReference>
<accession>A0AAD7RGX0</accession>
<reference evidence="1" key="1">
    <citation type="journal article" date="2023" name="Science">
        <title>Genome structures resolve the early diversification of teleost fishes.</title>
        <authorList>
            <person name="Parey E."/>
            <person name="Louis A."/>
            <person name="Montfort J."/>
            <person name="Bouchez O."/>
            <person name="Roques C."/>
            <person name="Iampietro C."/>
            <person name="Lluch J."/>
            <person name="Castinel A."/>
            <person name="Donnadieu C."/>
            <person name="Desvignes T."/>
            <person name="Floi Bucao C."/>
            <person name="Jouanno E."/>
            <person name="Wen M."/>
            <person name="Mejri S."/>
            <person name="Dirks R."/>
            <person name="Jansen H."/>
            <person name="Henkel C."/>
            <person name="Chen W.J."/>
            <person name="Zahm M."/>
            <person name="Cabau C."/>
            <person name="Klopp C."/>
            <person name="Thompson A.W."/>
            <person name="Robinson-Rechavi M."/>
            <person name="Braasch I."/>
            <person name="Lecointre G."/>
            <person name="Bobe J."/>
            <person name="Postlethwait J.H."/>
            <person name="Berthelot C."/>
            <person name="Roest Crollius H."/>
            <person name="Guiguen Y."/>
        </authorList>
    </citation>
    <scope>NUCLEOTIDE SEQUENCE</scope>
    <source>
        <strain evidence="1">NC1722</strain>
    </source>
</reference>
<evidence type="ECO:0000313" key="1">
    <source>
        <dbReference type="EMBL" id="KAJ8383845.1"/>
    </source>
</evidence>
<protein>
    <submittedName>
        <fullName evidence="1">Uncharacterized protein</fullName>
    </submittedName>
</protein>
<gene>
    <name evidence="1" type="ORF">AAFF_G00214150</name>
</gene>
<dbReference type="EMBL" id="JAINUG010000284">
    <property type="protein sequence ID" value="KAJ8383845.1"/>
    <property type="molecule type" value="Genomic_DNA"/>
</dbReference>